<evidence type="ECO:0000313" key="1">
    <source>
        <dbReference type="EMBL" id="AZS06233.1"/>
    </source>
</evidence>
<sequence length="92" mass="10945">MIKRWNDHMAGIKYAPRPYEEHVTVLERVEYFNHWFYATHQKKGAVAIKLEISTKKLNRILTLEQLPDEELLKEMIELCEIKNTLCTKAKKS</sequence>
<proteinExistence type="predicted"/>
<reference evidence="1 2" key="1">
    <citation type="submission" date="2018-11" db="EMBL/GenBank/DDBJ databases">
        <title>Multiplex PCR method for the detection of Streptococcus thermophilus bacteriophages.</title>
        <authorList>
            <person name="Szymczak P."/>
            <person name="Vogensen F.K."/>
            <person name="Janzen T."/>
        </authorList>
    </citation>
    <scope>NUCLEOTIDE SEQUENCE [LARGE SCALE GENOMIC DNA]</scope>
</reference>
<keyword evidence="2" id="KW-1185">Reference proteome</keyword>
<name>A0A7R6NGT8_9CAUD</name>
<dbReference type="Proteomes" id="UP000594680">
    <property type="component" value="Segment"/>
</dbReference>
<organism evidence="1 2">
    <name type="scientific">Streptococcus phage CHPC1282</name>
    <dbReference type="NCBI Taxonomy" id="2492468"/>
    <lineage>
        <taxon>Viruses</taxon>
        <taxon>Duplodnaviria</taxon>
        <taxon>Heunggongvirae</taxon>
        <taxon>Uroviricota</taxon>
        <taxon>Caudoviricetes</taxon>
        <taxon>Aliceevansviridae</taxon>
        <taxon>Vansinderenvirus</taxon>
        <taxon>Vansinderenvirus CHPC1282</taxon>
    </lineage>
</organism>
<dbReference type="EMBL" id="MK202161">
    <property type="protein sequence ID" value="AZS06233.1"/>
    <property type="molecule type" value="Genomic_DNA"/>
</dbReference>
<accession>A0A7R6NGT8</accession>
<protein>
    <submittedName>
        <fullName evidence="1">Uncharacterized protein</fullName>
    </submittedName>
</protein>
<gene>
    <name evidence="1" type="ORF">CHPC1282_38</name>
</gene>
<evidence type="ECO:0000313" key="2">
    <source>
        <dbReference type="Proteomes" id="UP000594680"/>
    </source>
</evidence>